<dbReference type="Pfam" id="PF00690">
    <property type="entry name" value="Cation_ATPase_N"/>
    <property type="match status" value="1"/>
</dbReference>
<evidence type="ECO:0000256" key="9">
    <source>
        <dbReference type="SAM" id="Phobius"/>
    </source>
</evidence>
<dbReference type="PANTHER" id="PTHR43294">
    <property type="entry name" value="SODIUM/POTASSIUM-TRANSPORTING ATPASE SUBUNIT ALPHA"/>
    <property type="match status" value="1"/>
</dbReference>
<sequence>MVRSAEGAGVDDGVDSGAGWHASGIDEVQARLGASDAGLSAPEAAERLRRWGPNQLEPRPPVSAWTILVAQFRSVVVLLLVLAAVGAFLLGDRLESAAIVAVLLVNTAIGFPVELRARRAMEALLQHQVHEATVIREGRPRRIPATGLVPGDLIEVAEGEAVPADARLVDSAGVRTTEAALTGESVPVEKSAEATAEPDTPLAERANMIHAGTAVAVGTARALVVATGMNTELGRIGRLIESVADEETPLERRLDALGARLVRATLGVAVALAGVGILRGFDPLLMVEMGIALAIAAVPEGLPVVATIALAIGLRRMARRNASVRRPSSVEALGSTTVVCTDKTGTLTAGEMTATVVVTAGAEVAVTGTGYDTEGALELEGTPIDPRAVPGMAALLLGAALTARVRIEPDGEVIGDPTDAALLVLARKGGAAGDDLLVRQPLLGEIPFTSESRLSASLHGRESDGARDAAVAWIKGAPGAVLARCTALVGANGLEPLDDARRASLEARNDALAAEGLRVIALARAEGVDPASARDAAHLPKTATFLGLVGILDPPAEGVAETIATLRTAGIRVVMITGDQAPTAAAIARQLGLEVGDPLNGRDLAALDESALRDAVARTAIFSRTSPADKLRVVEALRHSGEIVAVLGDGVNDAAALKQADVGVAMGIRGTDVAKEVADVVLRDDRFRTIGAAVEEGRVIFENIRKFVFYLFSCNVAEVLVVAGGSLAGLPLPLLPLQILWLNLVTDTFPALALAIEPGDPGVMKRRPRPPEAAILSRRFVGTLLFYAALITAVTLGVFLWGLRTGPLDRAVTLAFATLAFAQLFHLGTARARTPVLRPARAFANRWALGAVALVVGLQGLAIYWPPLASMLGTVPLSAPDAATAVGLAMVPAAVGQVIRLRPTSPRRTSA</sequence>
<evidence type="ECO:0000256" key="8">
    <source>
        <dbReference type="ARBA" id="ARBA00023136"/>
    </source>
</evidence>
<evidence type="ECO:0000259" key="10">
    <source>
        <dbReference type="SMART" id="SM00831"/>
    </source>
</evidence>
<feature type="transmembrane region" description="Helical" evidence="9">
    <location>
        <begin position="291"/>
        <end position="314"/>
    </location>
</feature>
<dbReference type="InterPro" id="IPR006068">
    <property type="entry name" value="ATPase_P-typ_cation-transptr_C"/>
</dbReference>
<dbReference type="SFLD" id="SFLDG00002">
    <property type="entry name" value="C1.7:_P-type_atpase_like"/>
    <property type="match status" value="1"/>
</dbReference>
<dbReference type="Pfam" id="PF13246">
    <property type="entry name" value="Cation_ATPase"/>
    <property type="match status" value="1"/>
</dbReference>
<reference evidence="11 12" key="1">
    <citation type="submission" date="2024-02" db="EMBL/GenBank/DDBJ databases">
        <title>A novel Gemmatimonadota bacterium.</title>
        <authorList>
            <person name="Du Z.-J."/>
            <person name="Ye Y.-Q."/>
        </authorList>
    </citation>
    <scope>NUCLEOTIDE SEQUENCE [LARGE SCALE GENOMIC DNA]</scope>
    <source>
        <strain evidence="11 12">DH-20</strain>
    </source>
</reference>
<dbReference type="SUPFAM" id="SSF56784">
    <property type="entry name" value="HAD-like"/>
    <property type="match status" value="1"/>
</dbReference>
<evidence type="ECO:0000256" key="7">
    <source>
        <dbReference type="ARBA" id="ARBA00022989"/>
    </source>
</evidence>
<name>A0ABU9ED60_9BACT</name>
<proteinExistence type="inferred from homology"/>
<dbReference type="RefSeq" id="WP_405282566.1">
    <property type="nucleotide sequence ID" value="NZ_CP144380.1"/>
</dbReference>
<feature type="transmembrane region" description="Helical" evidence="9">
    <location>
        <begin position="65"/>
        <end position="90"/>
    </location>
</feature>
<dbReference type="InterPro" id="IPR001757">
    <property type="entry name" value="P_typ_ATPase"/>
</dbReference>
<keyword evidence="3 9" id="KW-0812">Transmembrane</keyword>
<dbReference type="Pfam" id="PF00122">
    <property type="entry name" value="E1-E2_ATPase"/>
    <property type="match status" value="1"/>
</dbReference>
<feature type="domain" description="Cation-transporting P-type ATPase N-terminal" evidence="10">
    <location>
        <begin position="19"/>
        <end position="92"/>
    </location>
</feature>
<organism evidence="11 12">
    <name type="scientific">Gaopeijia maritima</name>
    <dbReference type="NCBI Taxonomy" id="3119007"/>
    <lineage>
        <taxon>Bacteria</taxon>
        <taxon>Pseudomonadati</taxon>
        <taxon>Gemmatimonadota</taxon>
        <taxon>Longimicrobiia</taxon>
        <taxon>Gaopeijiales</taxon>
        <taxon>Gaopeijiaceae</taxon>
        <taxon>Gaopeijia</taxon>
    </lineage>
</organism>
<evidence type="ECO:0000256" key="3">
    <source>
        <dbReference type="ARBA" id="ARBA00022692"/>
    </source>
</evidence>
<dbReference type="InterPro" id="IPR008250">
    <property type="entry name" value="ATPase_P-typ_transduc_dom_A_sf"/>
</dbReference>
<dbReference type="InterPro" id="IPR044492">
    <property type="entry name" value="P_typ_ATPase_HD_dom"/>
</dbReference>
<keyword evidence="7 9" id="KW-1133">Transmembrane helix</keyword>
<accession>A0ABU9ED60</accession>
<dbReference type="Pfam" id="PF00689">
    <property type="entry name" value="Cation_ATPase_C"/>
    <property type="match status" value="1"/>
</dbReference>
<dbReference type="InterPro" id="IPR023298">
    <property type="entry name" value="ATPase_P-typ_TM_dom_sf"/>
</dbReference>
<feature type="transmembrane region" description="Helical" evidence="9">
    <location>
        <begin position="739"/>
        <end position="759"/>
    </location>
</feature>
<dbReference type="Gene3D" id="3.40.1110.10">
    <property type="entry name" value="Calcium-transporting ATPase, cytoplasmic domain N"/>
    <property type="match status" value="1"/>
</dbReference>
<dbReference type="InterPro" id="IPR059000">
    <property type="entry name" value="ATPase_P-type_domA"/>
</dbReference>
<evidence type="ECO:0000256" key="2">
    <source>
        <dbReference type="ARBA" id="ARBA00005675"/>
    </source>
</evidence>
<keyword evidence="5" id="KW-0067">ATP-binding</keyword>
<dbReference type="Gene3D" id="1.20.1110.10">
    <property type="entry name" value="Calcium-transporting ATPase, transmembrane domain"/>
    <property type="match status" value="1"/>
</dbReference>
<keyword evidence="6" id="KW-1278">Translocase</keyword>
<dbReference type="SFLD" id="SFLDF00027">
    <property type="entry name" value="p-type_atpase"/>
    <property type="match status" value="1"/>
</dbReference>
<dbReference type="SUPFAM" id="SSF81660">
    <property type="entry name" value="Metal cation-transporting ATPase, ATP-binding domain N"/>
    <property type="match status" value="1"/>
</dbReference>
<dbReference type="SMART" id="SM00831">
    <property type="entry name" value="Cation_ATPase_N"/>
    <property type="match status" value="1"/>
</dbReference>
<dbReference type="PRINTS" id="PR00119">
    <property type="entry name" value="CATATPASE"/>
</dbReference>
<feature type="transmembrane region" description="Helical" evidence="9">
    <location>
        <begin position="877"/>
        <end position="899"/>
    </location>
</feature>
<comment type="caution">
    <text evidence="11">The sequence shown here is derived from an EMBL/GenBank/DDBJ whole genome shotgun (WGS) entry which is preliminary data.</text>
</comment>
<comment type="subcellular location">
    <subcellularLocation>
        <location evidence="1">Membrane</location>
        <topology evidence="1">Multi-pass membrane protein</topology>
    </subcellularLocation>
</comment>
<dbReference type="Gene3D" id="2.70.150.10">
    <property type="entry name" value="Calcium-transporting ATPase, cytoplasmic transduction domain A"/>
    <property type="match status" value="1"/>
</dbReference>
<dbReference type="PANTHER" id="PTHR43294:SF20">
    <property type="entry name" value="P-TYPE ATPASE"/>
    <property type="match status" value="1"/>
</dbReference>
<feature type="transmembrane region" description="Helical" evidence="9">
    <location>
        <begin position="96"/>
        <end position="115"/>
    </location>
</feature>
<keyword evidence="4" id="KW-0547">Nucleotide-binding</keyword>
<dbReference type="Pfam" id="PF08282">
    <property type="entry name" value="Hydrolase_3"/>
    <property type="match status" value="1"/>
</dbReference>
<dbReference type="InterPro" id="IPR018303">
    <property type="entry name" value="ATPase_P-typ_P_site"/>
</dbReference>
<dbReference type="PROSITE" id="PS00154">
    <property type="entry name" value="ATPASE_E1_E2"/>
    <property type="match status" value="1"/>
</dbReference>
<evidence type="ECO:0000256" key="5">
    <source>
        <dbReference type="ARBA" id="ARBA00022840"/>
    </source>
</evidence>
<dbReference type="InterPro" id="IPR036412">
    <property type="entry name" value="HAD-like_sf"/>
</dbReference>
<gene>
    <name evidence="11" type="ORF">WI372_16860</name>
</gene>
<feature type="transmembrane region" description="Helical" evidence="9">
    <location>
        <begin position="780"/>
        <end position="802"/>
    </location>
</feature>
<dbReference type="SUPFAM" id="SSF81665">
    <property type="entry name" value="Calcium ATPase, transmembrane domain M"/>
    <property type="match status" value="1"/>
</dbReference>
<dbReference type="Proteomes" id="UP001484239">
    <property type="component" value="Unassembled WGS sequence"/>
</dbReference>
<evidence type="ECO:0000313" key="12">
    <source>
        <dbReference type="Proteomes" id="UP001484239"/>
    </source>
</evidence>
<feature type="transmembrane region" description="Helical" evidence="9">
    <location>
        <begin position="707"/>
        <end position="727"/>
    </location>
</feature>
<dbReference type="SUPFAM" id="SSF81653">
    <property type="entry name" value="Calcium ATPase, transduction domain A"/>
    <property type="match status" value="1"/>
</dbReference>
<protein>
    <submittedName>
        <fullName evidence="11">HAD-IC family P-type ATPase</fullName>
    </submittedName>
</protein>
<comment type="similarity">
    <text evidence="2">Belongs to the cation transport ATPase (P-type) (TC 3.A.3) family. Type IIA subfamily.</text>
</comment>
<feature type="transmembrane region" description="Helical" evidence="9">
    <location>
        <begin position="808"/>
        <end position="827"/>
    </location>
</feature>
<dbReference type="PRINTS" id="PR00120">
    <property type="entry name" value="HATPASE"/>
</dbReference>
<feature type="transmembrane region" description="Helical" evidence="9">
    <location>
        <begin position="261"/>
        <end position="279"/>
    </location>
</feature>
<dbReference type="InterPro" id="IPR004014">
    <property type="entry name" value="ATPase_P-typ_cation-transptr_N"/>
</dbReference>
<evidence type="ECO:0000313" key="11">
    <source>
        <dbReference type="EMBL" id="MEK9502668.1"/>
    </source>
</evidence>
<dbReference type="NCBIfam" id="TIGR01494">
    <property type="entry name" value="ATPase_P-type"/>
    <property type="match status" value="2"/>
</dbReference>
<evidence type="ECO:0000256" key="6">
    <source>
        <dbReference type="ARBA" id="ARBA00022967"/>
    </source>
</evidence>
<keyword evidence="8 9" id="KW-0472">Membrane</keyword>
<dbReference type="InterPro" id="IPR050510">
    <property type="entry name" value="Cation_transp_ATPase_P-type"/>
</dbReference>
<evidence type="ECO:0000256" key="1">
    <source>
        <dbReference type="ARBA" id="ARBA00004141"/>
    </source>
</evidence>
<dbReference type="SFLD" id="SFLDS00003">
    <property type="entry name" value="Haloacid_Dehalogenase"/>
    <property type="match status" value="1"/>
</dbReference>
<dbReference type="Gene3D" id="3.40.50.1000">
    <property type="entry name" value="HAD superfamily/HAD-like"/>
    <property type="match status" value="1"/>
</dbReference>
<dbReference type="InterPro" id="IPR023214">
    <property type="entry name" value="HAD_sf"/>
</dbReference>
<dbReference type="InterPro" id="IPR023299">
    <property type="entry name" value="ATPase_P-typ_cyto_dom_N"/>
</dbReference>
<evidence type="ECO:0000256" key="4">
    <source>
        <dbReference type="ARBA" id="ARBA00022741"/>
    </source>
</evidence>
<feature type="transmembrane region" description="Helical" evidence="9">
    <location>
        <begin position="847"/>
        <end position="865"/>
    </location>
</feature>
<dbReference type="EMBL" id="JBBHLI010000013">
    <property type="protein sequence ID" value="MEK9502668.1"/>
    <property type="molecule type" value="Genomic_DNA"/>
</dbReference>
<keyword evidence="12" id="KW-1185">Reference proteome</keyword>